<keyword evidence="2" id="KW-1185">Reference proteome</keyword>
<dbReference type="AlphaFoldDB" id="A0A2H3KIS7"/>
<dbReference type="SUPFAM" id="SSF53098">
    <property type="entry name" value="Ribonuclease H-like"/>
    <property type="match status" value="1"/>
</dbReference>
<gene>
    <name evidence="1" type="ORF">A9Q02_19595</name>
</gene>
<sequence length="123" mass="14043">MAYVTYTHATTTVPQLMQVAGKRWTVEESIETDKGKVGLHHSEVRSWTGWDRHTTPAMWAQAFLAVVQAERGVPKVSKVHYVLVCNDYIEDDRTIFELPHHRRPGRVSPHVRAVVLVRPETST</sequence>
<dbReference type="OrthoDB" id="145700at2"/>
<dbReference type="Proteomes" id="UP000220922">
    <property type="component" value="Unassembled WGS sequence"/>
</dbReference>
<evidence type="ECO:0000313" key="1">
    <source>
        <dbReference type="EMBL" id="PDV97048.1"/>
    </source>
</evidence>
<dbReference type="InterPro" id="IPR012337">
    <property type="entry name" value="RNaseH-like_sf"/>
</dbReference>
<protein>
    <submittedName>
        <fullName evidence="1">Uncharacterized protein</fullName>
    </submittedName>
</protein>
<dbReference type="RefSeq" id="WP_097654844.1">
    <property type="nucleotide sequence ID" value="NZ_LYXE01000168.1"/>
</dbReference>
<name>A0A2H3KIS7_9CHLR</name>
<reference evidence="1 2" key="1">
    <citation type="submission" date="2016-05" db="EMBL/GenBank/DDBJ databases">
        <authorList>
            <person name="Lavstsen T."/>
            <person name="Jespersen J.S."/>
        </authorList>
    </citation>
    <scope>NUCLEOTIDE SEQUENCE [LARGE SCALE GENOMIC DNA]</scope>
    <source>
        <strain evidence="1 2">B7-9</strain>
    </source>
</reference>
<organism evidence="1 2">
    <name type="scientific">Candidatus Chloroploca asiatica</name>
    <dbReference type="NCBI Taxonomy" id="1506545"/>
    <lineage>
        <taxon>Bacteria</taxon>
        <taxon>Bacillati</taxon>
        <taxon>Chloroflexota</taxon>
        <taxon>Chloroflexia</taxon>
        <taxon>Chloroflexales</taxon>
        <taxon>Chloroflexineae</taxon>
        <taxon>Oscillochloridaceae</taxon>
        <taxon>Candidatus Chloroploca</taxon>
    </lineage>
</organism>
<accession>A0A2H3KIS7</accession>
<dbReference type="EMBL" id="LYXE01000168">
    <property type="protein sequence ID" value="PDV97048.1"/>
    <property type="molecule type" value="Genomic_DNA"/>
</dbReference>
<proteinExistence type="predicted"/>
<evidence type="ECO:0000313" key="2">
    <source>
        <dbReference type="Proteomes" id="UP000220922"/>
    </source>
</evidence>
<comment type="caution">
    <text evidence="1">The sequence shown here is derived from an EMBL/GenBank/DDBJ whole genome shotgun (WGS) entry which is preliminary data.</text>
</comment>